<dbReference type="RefSeq" id="WP_145226139.1">
    <property type="nucleotide sequence ID" value="NZ_CP036343.1"/>
</dbReference>
<sequence length="136" mass="15756">MNQHKAKIPDAERDVLACLNRLGEATVKEISEELTPMRKLEPSSVMTLLKRLESRKLVTRRKGDKGKAFVFRTTPESIRACRHLMNDLFQSVFGGDTLSFMASFFETRKPSEEEIQQLQQLLDEMRSPDTKRKKKE</sequence>
<dbReference type="EMBL" id="CP036343">
    <property type="protein sequence ID" value="QDT90297.1"/>
    <property type="molecule type" value="Genomic_DNA"/>
</dbReference>
<comment type="similarity">
    <text evidence="1">Belongs to the BlaI transcriptional regulatory family.</text>
</comment>
<keyword evidence="6" id="KW-1185">Reference proteome</keyword>
<dbReference type="InterPro" id="IPR005650">
    <property type="entry name" value="BlaI_family"/>
</dbReference>
<dbReference type="OrthoDB" id="277431at2"/>
<dbReference type="KEGG" id="gax:Pan161_19470"/>
<dbReference type="AlphaFoldDB" id="A0A517VBC1"/>
<reference evidence="5 6" key="1">
    <citation type="submission" date="2019-02" db="EMBL/GenBank/DDBJ databases">
        <title>Deep-cultivation of Planctomycetes and their phenomic and genomic characterization uncovers novel biology.</title>
        <authorList>
            <person name="Wiegand S."/>
            <person name="Jogler M."/>
            <person name="Boedeker C."/>
            <person name="Pinto D."/>
            <person name="Vollmers J."/>
            <person name="Rivas-Marin E."/>
            <person name="Kohn T."/>
            <person name="Peeters S.H."/>
            <person name="Heuer A."/>
            <person name="Rast P."/>
            <person name="Oberbeckmann S."/>
            <person name="Bunk B."/>
            <person name="Jeske O."/>
            <person name="Meyerdierks A."/>
            <person name="Storesund J.E."/>
            <person name="Kallscheuer N."/>
            <person name="Luecker S."/>
            <person name="Lage O.M."/>
            <person name="Pohl T."/>
            <person name="Merkel B.J."/>
            <person name="Hornburger P."/>
            <person name="Mueller R.-W."/>
            <person name="Bruemmer F."/>
            <person name="Labrenz M."/>
            <person name="Spormann A.M."/>
            <person name="Op den Camp H."/>
            <person name="Overmann J."/>
            <person name="Amann R."/>
            <person name="Jetten M.S.M."/>
            <person name="Mascher T."/>
            <person name="Medema M.H."/>
            <person name="Devos D.P."/>
            <person name="Kaster A.-K."/>
            <person name="Ovreas L."/>
            <person name="Rohde M."/>
            <person name="Galperin M.Y."/>
            <person name="Jogler C."/>
        </authorList>
    </citation>
    <scope>NUCLEOTIDE SEQUENCE [LARGE SCALE GENOMIC DNA]</scope>
    <source>
        <strain evidence="5 6">Pan161</strain>
    </source>
</reference>
<protein>
    <submittedName>
        <fullName evidence="5">Penicillinase repressor</fullName>
    </submittedName>
</protein>
<evidence type="ECO:0000313" key="6">
    <source>
        <dbReference type="Proteomes" id="UP000316855"/>
    </source>
</evidence>
<proteinExistence type="inferred from homology"/>
<dbReference type="Proteomes" id="UP000316855">
    <property type="component" value="Chromosome"/>
</dbReference>
<organism evidence="5 6">
    <name type="scientific">Gimesia algae</name>
    <dbReference type="NCBI Taxonomy" id="2527971"/>
    <lineage>
        <taxon>Bacteria</taxon>
        <taxon>Pseudomonadati</taxon>
        <taxon>Planctomycetota</taxon>
        <taxon>Planctomycetia</taxon>
        <taxon>Planctomycetales</taxon>
        <taxon>Planctomycetaceae</taxon>
        <taxon>Gimesia</taxon>
    </lineage>
</organism>
<dbReference type="Pfam" id="PF03965">
    <property type="entry name" value="Penicillinase_R"/>
    <property type="match status" value="1"/>
</dbReference>
<accession>A0A517VBC1</accession>
<evidence type="ECO:0000256" key="4">
    <source>
        <dbReference type="ARBA" id="ARBA00023163"/>
    </source>
</evidence>
<keyword evidence="4" id="KW-0804">Transcription</keyword>
<evidence type="ECO:0000256" key="2">
    <source>
        <dbReference type="ARBA" id="ARBA00023015"/>
    </source>
</evidence>
<evidence type="ECO:0000256" key="3">
    <source>
        <dbReference type="ARBA" id="ARBA00023125"/>
    </source>
</evidence>
<name>A0A517VBC1_9PLAN</name>
<keyword evidence="2" id="KW-0805">Transcription regulation</keyword>
<dbReference type="GO" id="GO:0003677">
    <property type="term" value="F:DNA binding"/>
    <property type="evidence" value="ECO:0007669"/>
    <property type="project" value="UniProtKB-KW"/>
</dbReference>
<dbReference type="PIRSF" id="PIRSF019455">
    <property type="entry name" value="CopR_AtkY"/>
    <property type="match status" value="1"/>
</dbReference>
<dbReference type="Gene3D" id="1.10.10.10">
    <property type="entry name" value="Winged helix-like DNA-binding domain superfamily/Winged helix DNA-binding domain"/>
    <property type="match status" value="1"/>
</dbReference>
<keyword evidence="3" id="KW-0238">DNA-binding</keyword>
<dbReference type="InterPro" id="IPR036388">
    <property type="entry name" value="WH-like_DNA-bd_sf"/>
</dbReference>
<dbReference type="SUPFAM" id="SSF46785">
    <property type="entry name" value="Winged helix' DNA-binding domain"/>
    <property type="match status" value="1"/>
</dbReference>
<evidence type="ECO:0000313" key="5">
    <source>
        <dbReference type="EMBL" id="QDT90297.1"/>
    </source>
</evidence>
<dbReference type="Gene3D" id="1.10.4040.10">
    <property type="entry name" value="Penicillinase repressor domain"/>
    <property type="match status" value="1"/>
</dbReference>
<dbReference type="InterPro" id="IPR036390">
    <property type="entry name" value="WH_DNA-bd_sf"/>
</dbReference>
<dbReference type="GO" id="GO:0045892">
    <property type="term" value="P:negative regulation of DNA-templated transcription"/>
    <property type="evidence" value="ECO:0007669"/>
    <property type="project" value="InterPro"/>
</dbReference>
<evidence type="ECO:0000256" key="1">
    <source>
        <dbReference type="ARBA" id="ARBA00011046"/>
    </source>
</evidence>
<gene>
    <name evidence="5" type="primary">blaI_8</name>
    <name evidence="5" type="ORF">Pan161_19470</name>
</gene>